<reference evidence="2" key="1">
    <citation type="submission" date="2018-05" db="EMBL/GenBank/DDBJ databases">
        <authorList>
            <person name="Lanie J.A."/>
            <person name="Ng W.-L."/>
            <person name="Kazmierczak K.M."/>
            <person name="Andrzejewski T.M."/>
            <person name="Davidsen T.M."/>
            <person name="Wayne K.J."/>
            <person name="Tettelin H."/>
            <person name="Glass J.I."/>
            <person name="Rusch D."/>
            <person name="Podicherti R."/>
            <person name="Tsui H.-C.T."/>
            <person name="Winkler M.E."/>
        </authorList>
    </citation>
    <scope>NUCLEOTIDE SEQUENCE</scope>
</reference>
<proteinExistence type="predicted"/>
<accession>A0A382CNP4</accession>
<dbReference type="AlphaFoldDB" id="A0A382CNP4"/>
<name>A0A382CNP4_9ZZZZ</name>
<evidence type="ECO:0000256" key="1">
    <source>
        <dbReference type="SAM" id="Phobius"/>
    </source>
</evidence>
<feature type="transmembrane region" description="Helical" evidence="1">
    <location>
        <begin position="12"/>
        <end position="32"/>
    </location>
</feature>
<keyword evidence="1" id="KW-0812">Transmembrane</keyword>
<feature type="transmembrane region" description="Helical" evidence="1">
    <location>
        <begin position="38"/>
        <end position="56"/>
    </location>
</feature>
<keyword evidence="1" id="KW-0472">Membrane</keyword>
<dbReference type="EMBL" id="UINC01035083">
    <property type="protein sequence ID" value="SVB26923.1"/>
    <property type="molecule type" value="Genomic_DNA"/>
</dbReference>
<keyword evidence="1" id="KW-1133">Transmembrane helix</keyword>
<organism evidence="2">
    <name type="scientific">marine metagenome</name>
    <dbReference type="NCBI Taxonomy" id="408172"/>
    <lineage>
        <taxon>unclassified sequences</taxon>
        <taxon>metagenomes</taxon>
        <taxon>ecological metagenomes</taxon>
    </lineage>
</organism>
<gene>
    <name evidence="2" type="ORF">METZ01_LOCUS179777</name>
</gene>
<evidence type="ECO:0000313" key="2">
    <source>
        <dbReference type="EMBL" id="SVB26923.1"/>
    </source>
</evidence>
<sequence length="68" mass="7667">MVHNEHNKSRRSNSYFLIIAGAILLMVAPTQYPNSHELGTLALISGFIIGGIGFYLKFVKGRKIRYEN</sequence>
<protein>
    <submittedName>
        <fullName evidence="2">Uncharacterized protein</fullName>
    </submittedName>
</protein>